<accession>A0ABR8MGA2</accession>
<protein>
    <recommendedName>
        <fullName evidence="4">Fenitrothion hydrolase</fullName>
    </recommendedName>
</protein>
<feature type="transmembrane region" description="Helical" evidence="1">
    <location>
        <begin position="383"/>
        <end position="401"/>
    </location>
</feature>
<name>A0ABR8MGA2_9ACTN</name>
<sequence length="441" mass="47355">MPGSSIEAHGLGGAKDLPIPSELAIAGAVAALVISFTVLAVAWREPRYDAATSGREAPAWLDRFVSSPALAIAARTFGMVFFLYVAAAAVFGKDSLVNPFLGTFYVLLWVGIVPASLLFGRFFKAISPARTISMLFARISGVSEGEGMYAYPARLGYWPAAVGLFAFVWLELVYPYSTEIGPVRLWCAAYLGIMLIGSAIWGTTFLERADPFEVYSSLVAKLSVWGRRDGVLVLRSPLANLDTLVARPGLVAVVGVLFGSTAFDSFRESTVWLKLVQSLSTTRILPDTVALVGFSVGVALILTVATMATGVSSQTPRRALPDLFAHSVVPIIVGYIVAHYLTYFVEYGQQTLIQLSDPFSRGDDYLGTADLQINYWLSSHPTFLAVTKVVAVALGHVVGVVAAHDRAIKLLPKRHQLTGQLPLLVAMVGFTVGGLYLLFAA</sequence>
<keyword evidence="1" id="KW-0472">Membrane</keyword>
<feature type="transmembrane region" description="Helical" evidence="1">
    <location>
        <begin position="244"/>
        <end position="263"/>
    </location>
</feature>
<evidence type="ECO:0000313" key="2">
    <source>
        <dbReference type="EMBL" id="MBD3914987.1"/>
    </source>
</evidence>
<gene>
    <name evidence="2" type="ORF">IEZ25_10215</name>
</gene>
<feature type="transmembrane region" description="Helical" evidence="1">
    <location>
        <begin position="155"/>
        <end position="177"/>
    </location>
</feature>
<proteinExistence type="predicted"/>
<dbReference type="EMBL" id="JACXYY010000004">
    <property type="protein sequence ID" value="MBD3914987.1"/>
    <property type="molecule type" value="Genomic_DNA"/>
</dbReference>
<keyword evidence="1" id="KW-0812">Transmembrane</keyword>
<feature type="transmembrane region" description="Helical" evidence="1">
    <location>
        <begin position="183"/>
        <end position="206"/>
    </location>
</feature>
<feature type="transmembrane region" description="Helical" evidence="1">
    <location>
        <begin position="103"/>
        <end position="123"/>
    </location>
</feature>
<evidence type="ECO:0000256" key="1">
    <source>
        <dbReference type="SAM" id="Phobius"/>
    </source>
</evidence>
<feature type="transmembrane region" description="Helical" evidence="1">
    <location>
        <begin position="23"/>
        <end position="43"/>
    </location>
</feature>
<keyword evidence="1" id="KW-1133">Transmembrane helix</keyword>
<evidence type="ECO:0008006" key="4">
    <source>
        <dbReference type="Google" id="ProtNLM"/>
    </source>
</evidence>
<evidence type="ECO:0000313" key="3">
    <source>
        <dbReference type="Proteomes" id="UP000649289"/>
    </source>
</evidence>
<organism evidence="2 3">
    <name type="scientific">Nocardioides hwasunensis</name>
    <dbReference type="NCBI Taxonomy" id="397258"/>
    <lineage>
        <taxon>Bacteria</taxon>
        <taxon>Bacillati</taxon>
        <taxon>Actinomycetota</taxon>
        <taxon>Actinomycetes</taxon>
        <taxon>Propionibacteriales</taxon>
        <taxon>Nocardioidaceae</taxon>
        <taxon>Nocardioides</taxon>
    </lineage>
</organism>
<feature type="transmembrane region" description="Helical" evidence="1">
    <location>
        <begin position="323"/>
        <end position="345"/>
    </location>
</feature>
<feature type="transmembrane region" description="Helical" evidence="1">
    <location>
        <begin position="421"/>
        <end position="439"/>
    </location>
</feature>
<feature type="transmembrane region" description="Helical" evidence="1">
    <location>
        <begin position="289"/>
        <end position="311"/>
    </location>
</feature>
<comment type="caution">
    <text evidence="2">The sequence shown here is derived from an EMBL/GenBank/DDBJ whole genome shotgun (WGS) entry which is preliminary data.</text>
</comment>
<keyword evidence="3" id="KW-1185">Reference proteome</keyword>
<feature type="transmembrane region" description="Helical" evidence="1">
    <location>
        <begin position="64"/>
        <end position="91"/>
    </location>
</feature>
<dbReference type="Proteomes" id="UP000649289">
    <property type="component" value="Unassembled WGS sequence"/>
</dbReference>
<reference evidence="2 3" key="1">
    <citation type="submission" date="2020-09" db="EMBL/GenBank/DDBJ databases">
        <title>novel species in genus Nocardioides.</title>
        <authorList>
            <person name="Zhang G."/>
        </authorList>
    </citation>
    <scope>NUCLEOTIDE SEQUENCE [LARGE SCALE GENOMIC DNA]</scope>
    <source>
        <strain evidence="2 3">19197</strain>
    </source>
</reference>